<dbReference type="Pfam" id="PF20334">
    <property type="entry name" value="DUF6629"/>
    <property type="match status" value="1"/>
</dbReference>
<dbReference type="InterPro" id="IPR046737">
    <property type="entry name" value="DUF6629"/>
</dbReference>
<feature type="transmembrane region" description="Helical" evidence="1">
    <location>
        <begin position="86"/>
        <end position="105"/>
    </location>
</feature>
<dbReference type="RefSeq" id="WP_164843902.1">
    <property type="nucleotide sequence ID" value="NZ_RXOL01000001.1"/>
</dbReference>
<evidence type="ECO:0000313" key="3">
    <source>
        <dbReference type="Proteomes" id="UP000283003"/>
    </source>
</evidence>
<gene>
    <name evidence="2" type="ORF">EKN06_02380</name>
</gene>
<feature type="transmembrane region" description="Helical" evidence="1">
    <location>
        <begin position="156"/>
        <end position="174"/>
    </location>
</feature>
<keyword evidence="3" id="KW-1185">Reference proteome</keyword>
<feature type="transmembrane region" description="Helical" evidence="1">
    <location>
        <begin position="204"/>
        <end position="222"/>
    </location>
</feature>
<comment type="caution">
    <text evidence="2">The sequence shown here is derived from an EMBL/GenBank/DDBJ whole genome shotgun (WGS) entry which is preliminary data.</text>
</comment>
<dbReference type="EMBL" id="RXOL01000001">
    <property type="protein sequence ID" value="RVQ69077.1"/>
    <property type="molecule type" value="Genomic_DNA"/>
</dbReference>
<keyword evidence="1" id="KW-0812">Transmembrane</keyword>
<sequence length="231" mass="24964">MPAMFQLRHEIDRPMGASAICFSATASFTAGAALLAIGAVTVRRAATSTELPFALIPVIFGVQQLVEGGLWLGLLAGGATTHGLTVAYLLIANVIWPIFVPIAVALIEPFGSPRWKILLPVIAGVATGLFYLIALVSHPVWAEIMGAHVKYHFPHGYRTLAFAGYFIATCLAPLMSSHRMVRIFGAVLIGSSIVARLIYETWFASVWCYFAALASCIVYLQFATRRQVATH</sequence>
<feature type="transmembrane region" description="Helical" evidence="1">
    <location>
        <begin position="117"/>
        <end position="136"/>
    </location>
</feature>
<reference evidence="2 3" key="1">
    <citation type="submission" date="2018-12" db="EMBL/GenBank/DDBJ databases">
        <title>Croceicoccus ponticola sp. nov., a lipolytic bacterium isolated from seawater.</title>
        <authorList>
            <person name="Yoon J.-H."/>
        </authorList>
    </citation>
    <scope>NUCLEOTIDE SEQUENCE [LARGE SCALE GENOMIC DNA]</scope>
    <source>
        <strain evidence="2 3">GM-16</strain>
    </source>
</reference>
<keyword evidence="1" id="KW-1133">Transmembrane helix</keyword>
<accession>A0A437H0C8</accession>
<proteinExistence type="predicted"/>
<dbReference type="Proteomes" id="UP000283003">
    <property type="component" value="Unassembled WGS sequence"/>
</dbReference>
<protein>
    <submittedName>
        <fullName evidence="2">Uncharacterized protein</fullName>
    </submittedName>
</protein>
<name>A0A437H0C8_9SPHN</name>
<keyword evidence="1" id="KW-0472">Membrane</keyword>
<organism evidence="2 3">
    <name type="scientific">Croceicoccus ponticola</name>
    <dbReference type="NCBI Taxonomy" id="2217664"/>
    <lineage>
        <taxon>Bacteria</taxon>
        <taxon>Pseudomonadati</taxon>
        <taxon>Pseudomonadota</taxon>
        <taxon>Alphaproteobacteria</taxon>
        <taxon>Sphingomonadales</taxon>
        <taxon>Erythrobacteraceae</taxon>
        <taxon>Croceicoccus</taxon>
    </lineage>
</organism>
<evidence type="ECO:0000313" key="2">
    <source>
        <dbReference type="EMBL" id="RVQ69077.1"/>
    </source>
</evidence>
<evidence type="ECO:0000256" key="1">
    <source>
        <dbReference type="SAM" id="Phobius"/>
    </source>
</evidence>
<feature type="transmembrane region" description="Helical" evidence="1">
    <location>
        <begin position="15"/>
        <end position="41"/>
    </location>
</feature>
<dbReference type="AlphaFoldDB" id="A0A437H0C8"/>
<feature type="transmembrane region" description="Helical" evidence="1">
    <location>
        <begin position="53"/>
        <end position="74"/>
    </location>
</feature>
<feature type="transmembrane region" description="Helical" evidence="1">
    <location>
        <begin position="181"/>
        <end position="198"/>
    </location>
</feature>